<gene>
    <name evidence="1" type="ORF">KUTeg_021944</name>
</gene>
<dbReference type="Proteomes" id="UP001217089">
    <property type="component" value="Unassembled WGS sequence"/>
</dbReference>
<proteinExistence type="predicted"/>
<accession>A0ABQ9E5M7</accession>
<reference evidence="1 2" key="1">
    <citation type="submission" date="2022-12" db="EMBL/GenBank/DDBJ databases">
        <title>Chromosome-level genome of Tegillarca granosa.</title>
        <authorList>
            <person name="Kim J."/>
        </authorList>
    </citation>
    <scope>NUCLEOTIDE SEQUENCE [LARGE SCALE GENOMIC DNA]</scope>
    <source>
        <strain evidence="1">Teg-2019</strain>
        <tissue evidence="1">Adductor muscle</tissue>
    </source>
</reference>
<evidence type="ECO:0000313" key="1">
    <source>
        <dbReference type="EMBL" id="KAJ8300425.1"/>
    </source>
</evidence>
<comment type="caution">
    <text evidence="1">The sequence shown here is derived from an EMBL/GenBank/DDBJ whole genome shotgun (WGS) entry which is preliminary data.</text>
</comment>
<organism evidence="1 2">
    <name type="scientific">Tegillarca granosa</name>
    <name type="common">Malaysian cockle</name>
    <name type="synonym">Anadara granosa</name>
    <dbReference type="NCBI Taxonomy" id="220873"/>
    <lineage>
        <taxon>Eukaryota</taxon>
        <taxon>Metazoa</taxon>
        <taxon>Spiralia</taxon>
        <taxon>Lophotrochozoa</taxon>
        <taxon>Mollusca</taxon>
        <taxon>Bivalvia</taxon>
        <taxon>Autobranchia</taxon>
        <taxon>Pteriomorphia</taxon>
        <taxon>Arcoida</taxon>
        <taxon>Arcoidea</taxon>
        <taxon>Arcidae</taxon>
        <taxon>Tegillarca</taxon>
    </lineage>
</organism>
<protein>
    <submittedName>
        <fullName evidence="1">Uncharacterized protein</fullName>
    </submittedName>
</protein>
<sequence length="195" mass="23251">MAPHTYSDNIERETLIDYRNYCQEMSKEELDVVIKIKLFHHRHNDVNTNKKKHKEKERETTRVCRETFSFAHNGLDARSHGNKGRLPKHAITLNDVEIIKHFLKIYGNEYGLPDYQIMKSTELYFYHQTTTAEEVHTRQVSLSEFKKLWLQHCPHITIMRPATDRCHKCQTYVSILKDSANLSEEEKCRQLQEYQ</sequence>
<dbReference type="EMBL" id="JARBDR010000919">
    <property type="protein sequence ID" value="KAJ8300425.1"/>
    <property type="molecule type" value="Genomic_DNA"/>
</dbReference>
<name>A0ABQ9E5M7_TEGGR</name>
<evidence type="ECO:0000313" key="2">
    <source>
        <dbReference type="Proteomes" id="UP001217089"/>
    </source>
</evidence>
<keyword evidence="2" id="KW-1185">Reference proteome</keyword>